<evidence type="ECO:0000256" key="6">
    <source>
        <dbReference type="ARBA" id="ARBA00022807"/>
    </source>
</evidence>
<feature type="compositionally biased region" description="Acidic residues" evidence="7">
    <location>
        <begin position="725"/>
        <end position="735"/>
    </location>
</feature>
<dbReference type="GO" id="GO:0004843">
    <property type="term" value="F:cysteine-type deubiquitinase activity"/>
    <property type="evidence" value="ECO:0007669"/>
    <property type="project" value="UniProtKB-EC"/>
</dbReference>
<gene>
    <name evidence="9" type="ORF">NP233_g4538</name>
</gene>
<keyword evidence="4" id="KW-0833">Ubl conjugation pathway</keyword>
<dbReference type="GO" id="GO:0005829">
    <property type="term" value="C:cytosol"/>
    <property type="evidence" value="ECO:0007669"/>
    <property type="project" value="TreeGrafter"/>
</dbReference>
<dbReference type="PROSITE" id="PS00972">
    <property type="entry name" value="USP_1"/>
    <property type="match status" value="1"/>
</dbReference>
<dbReference type="PANTHER" id="PTHR24006">
    <property type="entry name" value="UBIQUITIN CARBOXYL-TERMINAL HYDROLASE"/>
    <property type="match status" value="1"/>
</dbReference>
<dbReference type="GO" id="GO:0016579">
    <property type="term" value="P:protein deubiquitination"/>
    <property type="evidence" value="ECO:0007669"/>
    <property type="project" value="InterPro"/>
</dbReference>
<evidence type="ECO:0000313" key="10">
    <source>
        <dbReference type="Proteomes" id="UP001213000"/>
    </source>
</evidence>
<keyword evidence="5" id="KW-0378">Hydrolase</keyword>
<evidence type="ECO:0000259" key="8">
    <source>
        <dbReference type="PROSITE" id="PS50235"/>
    </source>
</evidence>
<evidence type="ECO:0000256" key="1">
    <source>
        <dbReference type="ARBA" id="ARBA00000707"/>
    </source>
</evidence>
<evidence type="ECO:0000256" key="2">
    <source>
        <dbReference type="ARBA" id="ARBA00012759"/>
    </source>
</evidence>
<dbReference type="Proteomes" id="UP001213000">
    <property type="component" value="Unassembled WGS sequence"/>
</dbReference>
<evidence type="ECO:0000256" key="5">
    <source>
        <dbReference type="ARBA" id="ARBA00022801"/>
    </source>
</evidence>
<keyword evidence="3" id="KW-0645">Protease</keyword>
<feature type="compositionally biased region" description="Acidic residues" evidence="7">
    <location>
        <begin position="806"/>
        <end position="818"/>
    </location>
</feature>
<keyword evidence="10" id="KW-1185">Reference proteome</keyword>
<feature type="compositionally biased region" description="Pro residues" evidence="7">
    <location>
        <begin position="80"/>
        <end position="110"/>
    </location>
</feature>
<feature type="region of interest" description="Disordered" evidence="7">
    <location>
        <begin position="65"/>
        <end position="127"/>
    </location>
</feature>
<dbReference type="InterPro" id="IPR050164">
    <property type="entry name" value="Peptidase_C19"/>
</dbReference>
<organism evidence="9 10">
    <name type="scientific">Leucocoprinus birnbaumii</name>
    <dbReference type="NCBI Taxonomy" id="56174"/>
    <lineage>
        <taxon>Eukaryota</taxon>
        <taxon>Fungi</taxon>
        <taxon>Dikarya</taxon>
        <taxon>Basidiomycota</taxon>
        <taxon>Agaricomycotina</taxon>
        <taxon>Agaricomycetes</taxon>
        <taxon>Agaricomycetidae</taxon>
        <taxon>Agaricales</taxon>
        <taxon>Agaricineae</taxon>
        <taxon>Agaricaceae</taxon>
        <taxon>Leucocoprinus</taxon>
    </lineage>
</organism>
<dbReference type="InterPro" id="IPR038765">
    <property type="entry name" value="Papain-like_cys_pep_sf"/>
</dbReference>
<feature type="compositionally biased region" description="Low complexity" evidence="7">
    <location>
        <begin position="269"/>
        <end position="280"/>
    </location>
</feature>
<feature type="compositionally biased region" description="Low complexity" evidence="7">
    <location>
        <begin position="494"/>
        <end position="540"/>
    </location>
</feature>
<feature type="region of interest" description="Disordered" evidence="7">
    <location>
        <begin position="448"/>
        <end position="579"/>
    </location>
</feature>
<comment type="catalytic activity">
    <reaction evidence="1">
        <text>Thiol-dependent hydrolysis of ester, thioester, amide, peptide and isopeptide bonds formed by the C-terminal Gly of ubiquitin (a 76-residue protein attached to proteins as an intracellular targeting signal).</text>
        <dbReference type="EC" id="3.4.19.12"/>
    </reaction>
</comment>
<comment type="caution">
    <text evidence="9">The sequence shown here is derived from an EMBL/GenBank/DDBJ whole genome shotgun (WGS) entry which is preliminary data.</text>
</comment>
<reference evidence="9" key="1">
    <citation type="submission" date="2022-07" db="EMBL/GenBank/DDBJ databases">
        <title>Genome Sequence of Leucocoprinus birnbaumii.</title>
        <authorList>
            <person name="Buettner E."/>
        </authorList>
    </citation>
    <scope>NUCLEOTIDE SEQUENCE</scope>
    <source>
        <strain evidence="9">VT141</strain>
    </source>
</reference>
<sequence length="1047" mass="112247">MASVLSEHDLPPVYLLQVQVLLQDLSRMPLIQLTIHTIHSYMHRIRNTHTPRISDQLNSSHIHIHTPSTAQSPLPKQLSMPPPRGFSPAYYEPPQPQAPPAPPQPPPPQISPTRNSPLAQAQVSGETSISVKTSAAVNISKPVPSPISVVEFVPRQLQQQRAEAAAAALRAAELAAAEQTHEETLVVVNQQVEPPVDDAPSSAAIPELPELEPALEQTLSSEPEESAPAVAAVDDSVTTPGPILLAPASIAPPTYVMGSISSSSHAQLTTNISSSPTSSTHTRDYSTASAVTSDIAIWSRRPGDPTKAPGIIISPRAKPPTDIIDKALDSRTPPLSPITHTVPLPSTKSVEREGGAAVQVASQHQHRVQVQRQQIIGEDVGVVVESENVTEVTDNTEGVLTIPGSPVSTSTSLSVSAPAVKENEEAVAAATSSEVITGGEDEEVKVAATESTATVTPTAGAPTTSTDAKADATTTTTATATVSAAPAPAPSKPSAPKSWASLFASSSSATSSSTSNQRSSLPTSSVVGISIPAPSSSTTPSAPPIPVASGKKNELLSLLTNGPGATTTTGQKPSPQQPEKIRTRGLINSGNMCFANAVLQVLVYCSPFQRLFIELGKLLISHNASSSSSSTAAAPVGASTMVNGVTVTQLPPSTNNANTNGKQQKSQTPFIDATVEFLKEFIEDAQDPSSSSSRKRKTDGGGFSLQQPSKKGKERELFSAKDFEESGEGEDKDEWSESFLPSYVYDAMKEKKRFESMRGGQQEDAEEFLGFYLDTLEEELLYIQNSLAPPPPPSTAAATKTKPVEEKEEPEPPEEDGWLEVGKKNRTIVTRTIRAVESPITRIFGGKFKSTLKAPGQKDSVLVEDWRSLRLDIQRDSIHTIQEALAHITHPQPIQMTHPSKPGITIDASQRVLIDSLPPVLVLHVKRFCYDTTVGGVVKVMKQVRFDPELEIGSDMMAPGGKRAQPTKYRLFGAIYHHGHSASGGHYTLDVLHPNRYPGAKIREGWVRIDDELVSDVRPEDVFDAWEKEKDEMRNAYLLFYRRIRNV</sequence>
<evidence type="ECO:0000256" key="3">
    <source>
        <dbReference type="ARBA" id="ARBA00022670"/>
    </source>
</evidence>
<dbReference type="EC" id="3.4.19.12" evidence="2"/>
<feature type="compositionally biased region" description="Polar residues" evidence="7">
    <location>
        <begin position="65"/>
        <end position="74"/>
    </location>
</feature>
<dbReference type="PROSITE" id="PS50235">
    <property type="entry name" value="USP_3"/>
    <property type="match status" value="1"/>
</dbReference>
<dbReference type="InterPro" id="IPR001394">
    <property type="entry name" value="Peptidase_C19_UCH"/>
</dbReference>
<proteinExistence type="predicted"/>
<dbReference type="InterPro" id="IPR018200">
    <property type="entry name" value="USP_CS"/>
</dbReference>
<dbReference type="CDD" id="cd02257">
    <property type="entry name" value="Peptidase_C19"/>
    <property type="match status" value="1"/>
</dbReference>
<protein>
    <recommendedName>
        <fullName evidence="2">ubiquitinyl hydrolase 1</fullName>
        <ecNumber evidence="2">3.4.19.12</ecNumber>
    </recommendedName>
</protein>
<name>A0AAD5YSR0_9AGAR</name>
<feature type="domain" description="USP" evidence="8">
    <location>
        <begin position="584"/>
        <end position="1044"/>
    </location>
</feature>
<feature type="compositionally biased region" description="Polar residues" evidence="7">
    <location>
        <begin position="558"/>
        <end position="574"/>
    </location>
</feature>
<feature type="compositionally biased region" description="Basic and acidic residues" evidence="7">
    <location>
        <begin position="711"/>
        <end position="724"/>
    </location>
</feature>
<accession>A0AAD5YSR0</accession>
<dbReference type="GO" id="GO:0006508">
    <property type="term" value="P:proteolysis"/>
    <property type="evidence" value="ECO:0007669"/>
    <property type="project" value="UniProtKB-KW"/>
</dbReference>
<feature type="region of interest" description="Disordered" evidence="7">
    <location>
        <begin position="684"/>
        <end position="735"/>
    </location>
</feature>
<feature type="region of interest" description="Disordered" evidence="7">
    <location>
        <begin position="786"/>
        <end position="818"/>
    </location>
</feature>
<dbReference type="Pfam" id="PF00443">
    <property type="entry name" value="UCH"/>
    <property type="match status" value="1"/>
</dbReference>
<evidence type="ECO:0000313" key="9">
    <source>
        <dbReference type="EMBL" id="KAJ3570238.1"/>
    </source>
</evidence>
<dbReference type="SUPFAM" id="SSF54001">
    <property type="entry name" value="Cysteine proteinases"/>
    <property type="match status" value="1"/>
</dbReference>
<evidence type="ECO:0000256" key="7">
    <source>
        <dbReference type="SAM" id="MobiDB-lite"/>
    </source>
</evidence>
<dbReference type="AlphaFoldDB" id="A0AAD5YSR0"/>
<feature type="compositionally biased region" description="Polar residues" evidence="7">
    <location>
        <begin position="111"/>
        <end position="127"/>
    </location>
</feature>
<dbReference type="EMBL" id="JANIEX010000248">
    <property type="protein sequence ID" value="KAJ3570238.1"/>
    <property type="molecule type" value="Genomic_DNA"/>
</dbReference>
<dbReference type="GO" id="GO:0005634">
    <property type="term" value="C:nucleus"/>
    <property type="evidence" value="ECO:0007669"/>
    <property type="project" value="TreeGrafter"/>
</dbReference>
<dbReference type="InterPro" id="IPR028889">
    <property type="entry name" value="USP"/>
</dbReference>
<dbReference type="Gene3D" id="3.90.70.10">
    <property type="entry name" value="Cysteine proteinases"/>
    <property type="match status" value="1"/>
</dbReference>
<evidence type="ECO:0000256" key="4">
    <source>
        <dbReference type="ARBA" id="ARBA00022786"/>
    </source>
</evidence>
<feature type="region of interest" description="Disordered" evidence="7">
    <location>
        <begin position="268"/>
        <end position="320"/>
    </location>
</feature>
<keyword evidence="6" id="KW-0788">Thiol protease</keyword>
<dbReference type="PANTHER" id="PTHR24006:SF687">
    <property type="entry name" value="UBIQUITIN CARBOXYL-TERMINAL HYDROLASE 10"/>
    <property type="match status" value="1"/>
</dbReference>
<feature type="compositionally biased region" description="Low complexity" evidence="7">
    <location>
        <begin position="451"/>
        <end position="486"/>
    </location>
</feature>